<dbReference type="AlphaFoldDB" id="A0A1J5U1Z4"/>
<evidence type="ECO:0000256" key="1">
    <source>
        <dbReference type="ARBA" id="ARBA00022475"/>
    </source>
</evidence>
<evidence type="ECO:0000256" key="11">
    <source>
        <dbReference type="ARBA" id="ARBA00023136"/>
    </source>
</evidence>
<keyword evidence="3" id="KW-0874">Quinone</keyword>
<keyword evidence="2" id="KW-0004">4Fe-4S</keyword>
<dbReference type="InterPro" id="IPR017896">
    <property type="entry name" value="4Fe4S_Fe-S-bd"/>
</dbReference>
<dbReference type="Proteomes" id="UP000183080">
    <property type="component" value="Unassembled WGS sequence"/>
</dbReference>
<reference evidence="13 14" key="1">
    <citation type="submission" date="2016-08" db="EMBL/GenBank/DDBJ databases">
        <title>New Insights into Marine Group III Euryarchaeota, from dark to light.</title>
        <authorList>
            <person name="Haro-Moreno J.M."/>
            <person name="Rodriguez-Valera F."/>
            <person name="Lopez-Garcia P."/>
            <person name="Moreira D."/>
            <person name="Martin-Cuadrado A.B."/>
        </authorList>
    </citation>
    <scope>NUCLEOTIDE SEQUENCE [LARGE SCALE GENOMIC DNA]</scope>
    <source>
        <strain evidence="13">CG-Epi1</strain>
    </source>
</reference>
<dbReference type="GO" id="GO:0016020">
    <property type="term" value="C:membrane"/>
    <property type="evidence" value="ECO:0007669"/>
    <property type="project" value="InterPro"/>
</dbReference>
<keyword evidence="9" id="KW-0520">NAD</keyword>
<keyword evidence="4" id="KW-0479">Metal-binding</keyword>
<sequence length="259" mass="28682">MASDRKNLGLMDIFVNPMKVTLKQFFKSTFGKPTTVMYPLEKRDPPPTYRGMNAVIWDLCIGCGICGEVCPNKCLKMKPVDLSEEEQDKAWYGSHVAKKKNKAERPAINFGHCMFCGFCEDYCPTGAMTMTDFYELADTNREALIYPARSMKVDLEESPTLPLTNFMMESPALNSETCIGCSKCVDNCPTNCIIMDEGAVNKELKSGKVRNIENPYFDYTICIGCSTCVKVCPASCLHMEPISNSSSSGLTIPAPESEA</sequence>
<evidence type="ECO:0000256" key="3">
    <source>
        <dbReference type="ARBA" id="ARBA00022719"/>
    </source>
</evidence>
<evidence type="ECO:0000256" key="8">
    <source>
        <dbReference type="ARBA" id="ARBA00023014"/>
    </source>
</evidence>
<feature type="domain" description="4Fe-4S ferredoxin-type" evidence="12">
    <location>
        <begin position="51"/>
        <end position="80"/>
    </location>
</feature>
<feature type="domain" description="4Fe-4S ferredoxin-type" evidence="12">
    <location>
        <begin position="169"/>
        <end position="198"/>
    </location>
</feature>
<dbReference type="InterPro" id="IPR010226">
    <property type="entry name" value="NADH_quinone_OxRdtase_chainI"/>
</dbReference>
<evidence type="ECO:0000256" key="10">
    <source>
        <dbReference type="ARBA" id="ARBA00023075"/>
    </source>
</evidence>
<dbReference type="PANTHER" id="PTHR10849:SF24">
    <property type="entry name" value="NADH-QUINONE OXIDOREDUCTASE SUBUNIT I 2"/>
    <property type="match status" value="1"/>
</dbReference>
<accession>A0A1J5U1Z4</accession>
<dbReference type="InterPro" id="IPR017900">
    <property type="entry name" value="4Fe4S_Fe_S_CS"/>
</dbReference>
<keyword evidence="10" id="KW-0830">Ubiquinone</keyword>
<dbReference type="CDD" id="cd10549">
    <property type="entry name" value="MtMvhB_like"/>
    <property type="match status" value="1"/>
</dbReference>
<dbReference type="GO" id="GO:0048038">
    <property type="term" value="F:quinone binding"/>
    <property type="evidence" value="ECO:0007669"/>
    <property type="project" value="UniProtKB-KW"/>
</dbReference>
<keyword evidence="8" id="KW-0411">Iron-sulfur</keyword>
<keyword evidence="1" id="KW-1003">Cell membrane</keyword>
<keyword evidence="11" id="KW-0472">Membrane</keyword>
<comment type="caution">
    <text evidence="13">The sequence shown here is derived from an EMBL/GenBank/DDBJ whole genome shotgun (WGS) entry which is preliminary data.</text>
</comment>
<evidence type="ECO:0000256" key="6">
    <source>
        <dbReference type="ARBA" id="ARBA00022967"/>
    </source>
</evidence>
<dbReference type="PROSITE" id="PS00198">
    <property type="entry name" value="4FE4S_FER_1"/>
    <property type="match status" value="4"/>
</dbReference>
<protein>
    <recommendedName>
        <fullName evidence="12">4Fe-4S ferredoxin-type domain-containing protein</fullName>
    </recommendedName>
</protein>
<dbReference type="PANTHER" id="PTHR10849">
    <property type="entry name" value="NADH DEHYDROGENASE UBIQUINONE IRON-SULFUR PROTEIN 8, MITOCHONDRIAL"/>
    <property type="match status" value="1"/>
</dbReference>
<dbReference type="GO" id="GO:0046872">
    <property type="term" value="F:metal ion binding"/>
    <property type="evidence" value="ECO:0007669"/>
    <property type="project" value="UniProtKB-KW"/>
</dbReference>
<evidence type="ECO:0000313" key="14">
    <source>
        <dbReference type="Proteomes" id="UP000183080"/>
    </source>
</evidence>
<dbReference type="EMBL" id="MIZA01000015">
    <property type="protein sequence ID" value="OIR20052.1"/>
    <property type="molecule type" value="Genomic_DNA"/>
</dbReference>
<evidence type="ECO:0000259" key="12">
    <source>
        <dbReference type="PROSITE" id="PS51379"/>
    </source>
</evidence>
<gene>
    <name evidence="13" type="ORF">BD935_05255</name>
</gene>
<dbReference type="Pfam" id="PF12838">
    <property type="entry name" value="Fer4_7"/>
    <property type="match status" value="2"/>
</dbReference>
<evidence type="ECO:0000256" key="5">
    <source>
        <dbReference type="ARBA" id="ARBA00022737"/>
    </source>
</evidence>
<dbReference type="PROSITE" id="PS51379">
    <property type="entry name" value="4FE4S_FER_2"/>
    <property type="match status" value="4"/>
</dbReference>
<dbReference type="GO" id="GO:0051539">
    <property type="term" value="F:4 iron, 4 sulfur cluster binding"/>
    <property type="evidence" value="ECO:0007669"/>
    <property type="project" value="UniProtKB-KW"/>
</dbReference>
<keyword evidence="6" id="KW-1278">Translocase</keyword>
<dbReference type="GO" id="GO:0016651">
    <property type="term" value="F:oxidoreductase activity, acting on NAD(P)H"/>
    <property type="evidence" value="ECO:0007669"/>
    <property type="project" value="InterPro"/>
</dbReference>
<evidence type="ECO:0000313" key="13">
    <source>
        <dbReference type="EMBL" id="OIR20052.1"/>
    </source>
</evidence>
<name>A0A1J5U1Z4_9ARCH</name>
<keyword evidence="5" id="KW-0677">Repeat</keyword>
<organism evidence="13 14">
    <name type="scientific">Marine Group III euryarchaeote CG-Epi1</name>
    <dbReference type="NCBI Taxonomy" id="1888995"/>
    <lineage>
        <taxon>Archaea</taxon>
        <taxon>Methanobacteriati</taxon>
        <taxon>Thermoplasmatota</taxon>
        <taxon>Thermoplasmata</taxon>
        <taxon>Candidatus Thermoprofundales</taxon>
    </lineage>
</organism>
<dbReference type="SUPFAM" id="SSF54862">
    <property type="entry name" value="4Fe-4S ferredoxins"/>
    <property type="match status" value="2"/>
</dbReference>
<evidence type="ECO:0000256" key="4">
    <source>
        <dbReference type="ARBA" id="ARBA00022723"/>
    </source>
</evidence>
<dbReference type="STRING" id="1888995.BD935_05255"/>
<feature type="domain" description="4Fe-4S ferredoxin-type" evidence="12">
    <location>
        <begin position="104"/>
        <end position="133"/>
    </location>
</feature>
<dbReference type="Gene3D" id="3.30.70.3270">
    <property type="match status" value="2"/>
</dbReference>
<keyword evidence="7" id="KW-0408">Iron</keyword>
<evidence type="ECO:0000256" key="2">
    <source>
        <dbReference type="ARBA" id="ARBA00022485"/>
    </source>
</evidence>
<evidence type="ECO:0000256" key="9">
    <source>
        <dbReference type="ARBA" id="ARBA00023027"/>
    </source>
</evidence>
<feature type="domain" description="4Fe-4S ferredoxin-type" evidence="12">
    <location>
        <begin position="213"/>
        <end position="242"/>
    </location>
</feature>
<proteinExistence type="predicted"/>
<evidence type="ECO:0000256" key="7">
    <source>
        <dbReference type="ARBA" id="ARBA00023004"/>
    </source>
</evidence>